<keyword evidence="3 10" id="KW-0808">Transferase</keyword>
<keyword evidence="5 10" id="KW-1133">Transmembrane helix</keyword>
<reference evidence="11 12" key="1">
    <citation type="submission" date="2016-11" db="EMBL/GenBank/DDBJ databases">
        <authorList>
            <person name="Jaros S."/>
            <person name="Januszkiewicz K."/>
            <person name="Wedrychowicz H."/>
        </authorList>
    </citation>
    <scope>NUCLEOTIDE SEQUENCE [LARGE SCALE GENOMIC DNA]</scope>
    <source>
        <strain evidence="11 12">HD4</strain>
    </source>
</reference>
<dbReference type="PANTHER" id="PTHR30309">
    <property type="entry name" value="INNER MEMBRANE PROTEIN YGIH"/>
    <property type="match status" value="1"/>
</dbReference>
<name>A0A1M6XBP2_SELRU</name>
<feature type="transmembrane region" description="Helical" evidence="10">
    <location>
        <begin position="163"/>
        <end position="180"/>
    </location>
</feature>
<dbReference type="HAMAP" id="MF_01043">
    <property type="entry name" value="PlsY"/>
    <property type="match status" value="1"/>
</dbReference>
<evidence type="ECO:0000256" key="5">
    <source>
        <dbReference type="ARBA" id="ARBA00022989"/>
    </source>
</evidence>
<dbReference type="RefSeq" id="WP_073092414.1">
    <property type="nucleotide sequence ID" value="NZ_FRBC01000034.1"/>
</dbReference>
<evidence type="ECO:0000256" key="6">
    <source>
        <dbReference type="ARBA" id="ARBA00023098"/>
    </source>
</evidence>
<dbReference type="NCBIfam" id="TIGR00023">
    <property type="entry name" value="glycerol-3-phosphate 1-O-acyltransferase PlsY"/>
    <property type="match status" value="1"/>
</dbReference>
<dbReference type="UniPathway" id="UPA00085"/>
<evidence type="ECO:0000256" key="9">
    <source>
        <dbReference type="ARBA" id="ARBA00023264"/>
    </source>
</evidence>
<keyword evidence="11" id="KW-0012">Acyltransferase</keyword>
<keyword evidence="4 10" id="KW-0812">Transmembrane</keyword>
<organism evidence="11 12">
    <name type="scientific">Selenomonas ruminantium</name>
    <dbReference type="NCBI Taxonomy" id="971"/>
    <lineage>
        <taxon>Bacteria</taxon>
        <taxon>Bacillati</taxon>
        <taxon>Bacillota</taxon>
        <taxon>Negativicutes</taxon>
        <taxon>Selenomonadales</taxon>
        <taxon>Selenomonadaceae</taxon>
        <taxon>Selenomonas</taxon>
    </lineage>
</organism>
<comment type="similarity">
    <text evidence="10">Belongs to the PlsY family.</text>
</comment>
<comment type="subcellular location">
    <subcellularLocation>
        <location evidence="10">Cell membrane</location>
        <topology evidence="10">Multi-pass membrane protein</topology>
    </subcellularLocation>
</comment>
<sequence length="198" mass="21131">MENMLIAGILSYILGSIPNGLWLGKTVWHTDLREHGSHNIGATNAWRTLGKTAGTAIFLLDFAKGALSVYLGSLLVGTPLFMIVCGILAIVGHSCSLFLKFKGGKGVATGLGVMVMLMPLPALVVFLIWLAIVKVTGYVSLGSIVAAACVPVLAWWQGYSLEFILFGILAAVFIIVRHHSNIGRLLNGTESKIQAAKR</sequence>
<dbReference type="EMBL" id="FRBC01000034">
    <property type="protein sequence ID" value="SHL03328.1"/>
    <property type="molecule type" value="Genomic_DNA"/>
</dbReference>
<dbReference type="Pfam" id="PF02660">
    <property type="entry name" value="G3P_acyltransf"/>
    <property type="match status" value="1"/>
</dbReference>
<keyword evidence="1 10" id="KW-1003">Cell membrane</keyword>
<dbReference type="GO" id="GO:0005886">
    <property type="term" value="C:plasma membrane"/>
    <property type="evidence" value="ECO:0007669"/>
    <property type="project" value="UniProtKB-SubCell"/>
</dbReference>
<keyword evidence="2 10" id="KW-0444">Lipid biosynthesis</keyword>
<evidence type="ECO:0000256" key="3">
    <source>
        <dbReference type="ARBA" id="ARBA00022679"/>
    </source>
</evidence>
<feature type="transmembrane region" description="Helical" evidence="10">
    <location>
        <begin position="80"/>
        <end position="99"/>
    </location>
</feature>
<dbReference type="PANTHER" id="PTHR30309:SF0">
    <property type="entry name" value="GLYCEROL-3-PHOSPHATE ACYLTRANSFERASE-RELATED"/>
    <property type="match status" value="1"/>
</dbReference>
<feature type="transmembrane region" description="Helical" evidence="10">
    <location>
        <begin position="111"/>
        <end position="132"/>
    </location>
</feature>
<evidence type="ECO:0000256" key="7">
    <source>
        <dbReference type="ARBA" id="ARBA00023136"/>
    </source>
</evidence>
<keyword evidence="7 10" id="KW-0472">Membrane</keyword>
<dbReference type="Proteomes" id="UP000184263">
    <property type="component" value="Unassembled WGS sequence"/>
</dbReference>
<proteinExistence type="inferred from homology"/>
<dbReference type="InterPro" id="IPR003811">
    <property type="entry name" value="G3P_acylTferase_PlsY"/>
</dbReference>
<evidence type="ECO:0000256" key="1">
    <source>
        <dbReference type="ARBA" id="ARBA00022475"/>
    </source>
</evidence>
<dbReference type="OrthoDB" id="9777124at2"/>
<evidence type="ECO:0000313" key="11">
    <source>
        <dbReference type="EMBL" id="SHL03328.1"/>
    </source>
</evidence>
<gene>
    <name evidence="10" type="primary">plsY</name>
    <name evidence="11" type="ORF">SAMN05216582_13416</name>
</gene>
<evidence type="ECO:0000256" key="10">
    <source>
        <dbReference type="HAMAP-Rule" id="MF_01043"/>
    </source>
</evidence>
<dbReference type="SMART" id="SM01207">
    <property type="entry name" value="G3P_acyltransf"/>
    <property type="match status" value="1"/>
</dbReference>
<evidence type="ECO:0000256" key="2">
    <source>
        <dbReference type="ARBA" id="ARBA00022516"/>
    </source>
</evidence>
<comment type="catalytic activity">
    <reaction evidence="10">
        <text>an acyl phosphate + sn-glycerol 3-phosphate = a 1-acyl-sn-glycero-3-phosphate + phosphate</text>
        <dbReference type="Rhea" id="RHEA:34075"/>
        <dbReference type="ChEBI" id="CHEBI:43474"/>
        <dbReference type="ChEBI" id="CHEBI:57597"/>
        <dbReference type="ChEBI" id="CHEBI:57970"/>
        <dbReference type="ChEBI" id="CHEBI:59918"/>
        <dbReference type="EC" id="2.3.1.275"/>
    </reaction>
</comment>
<keyword evidence="6 10" id="KW-0443">Lipid metabolism</keyword>
<protein>
    <recommendedName>
        <fullName evidence="10">Glycerol-3-phosphate acyltransferase</fullName>
    </recommendedName>
    <alternativeName>
        <fullName evidence="10">Acyl-PO4 G3P acyltransferase</fullName>
    </alternativeName>
    <alternativeName>
        <fullName evidence="10">Acyl-phosphate--glycerol-3-phosphate acyltransferase</fullName>
    </alternativeName>
    <alternativeName>
        <fullName evidence="10">G3P acyltransferase</fullName>
        <shortName evidence="10">GPAT</shortName>
        <ecNumber evidence="10">2.3.1.275</ecNumber>
    </alternativeName>
    <alternativeName>
        <fullName evidence="10">Lysophosphatidic acid synthase</fullName>
        <shortName evidence="10">LPA synthase</shortName>
    </alternativeName>
</protein>
<dbReference type="GO" id="GO:0043772">
    <property type="term" value="F:acyl-phosphate glycerol-3-phosphate acyltransferase activity"/>
    <property type="evidence" value="ECO:0007669"/>
    <property type="project" value="UniProtKB-UniRule"/>
</dbReference>
<keyword evidence="8 10" id="KW-0594">Phospholipid biosynthesis</keyword>
<comment type="pathway">
    <text evidence="10">Lipid metabolism; phospholipid metabolism.</text>
</comment>
<keyword evidence="9 10" id="KW-1208">Phospholipid metabolism</keyword>
<dbReference type="EC" id="2.3.1.275" evidence="10"/>
<evidence type="ECO:0000256" key="4">
    <source>
        <dbReference type="ARBA" id="ARBA00022692"/>
    </source>
</evidence>
<dbReference type="GO" id="GO:0008654">
    <property type="term" value="P:phospholipid biosynthetic process"/>
    <property type="evidence" value="ECO:0007669"/>
    <property type="project" value="UniProtKB-UniRule"/>
</dbReference>
<dbReference type="AlphaFoldDB" id="A0A1M6XBP2"/>
<comment type="function">
    <text evidence="10">Catalyzes the transfer of an acyl group from acyl-phosphate (acyl-PO(4)) to glycerol-3-phosphate (G3P) to form lysophosphatidic acid (LPA). This enzyme utilizes acyl-phosphate as fatty acyl donor, but not acyl-CoA or acyl-ACP.</text>
</comment>
<accession>A0A1M6XBP2</accession>
<feature type="transmembrane region" description="Helical" evidence="10">
    <location>
        <begin position="138"/>
        <end position="156"/>
    </location>
</feature>
<comment type="subunit">
    <text evidence="10">Probably interacts with PlsX.</text>
</comment>
<evidence type="ECO:0000256" key="8">
    <source>
        <dbReference type="ARBA" id="ARBA00023209"/>
    </source>
</evidence>
<evidence type="ECO:0000313" key="12">
    <source>
        <dbReference type="Proteomes" id="UP000184263"/>
    </source>
</evidence>